<dbReference type="Proteomes" id="UP000440578">
    <property type="component" value="Unassembled WGS sequence"/>
</dbReference>
<keyword evidence="3" id="KW-1185">Reference proteome</keyword>
<evidence type="ECO:0000256" key="1">
    <source>
        <dbReference type="SAM" id="MobiDB-lite"/>
    </source>
</evidence>
<reference evidence="2 3" key="1">
    <citation type="submission" date="2019-07" db="EMBL/GenBank/DDBJ databases">
        <title>Draft genome assembly of a fouling barnacle, Amphibalanus amphitrite (Darwin, 1854): The first reference genome for Thecostraca.</title>
        <authorList>
            <person name="Kim W."/>
        </authorList>
    </citation>
    <scope>NUCLEOTIDE SEQUENCE [LARGE SCALE GENOMIC DNA]</scope>
    <source>
        <strain evidence="2">SNU_AA5</strain>
        <tissue evidence="2">Soma without cirri and trophi</tissue>
    </source>
</reference>
<gene>
    <name evidence="2" type="ORF">FJT64_024288</name>
</gene>
<protein>
    <submittedName>
        <fullName evidence="2">Uncharacterized protein</fullName>
    </submittedName>
</protein>
<dbReference type="AlphaFoldDB" id="A0A6A4W7P2"/>
<dbReference type="EMBL" id="VIIS01000915">
    <property type="protein sequence ID" value="KAF0303777.1"/>
    <property type="molecule type" value="Genomic_DNA"/>
</dbReference>
<comment type="caution">
    <text evidence="2">The sequence shown here is derived from an EMBL/GenBank/DDBJ whole genome shotgun (WGS) entry which is preliminary data.</text>
</comment>
<sequence length="207" mass="22725">MEQPCIPVSAGDLPSGLHEELCRAALAIPALAACCRLVFLRLLLVPTVRLARREGPAPPSELTGTGFPFLSFGRHGHQPRIPPARPSGHTGRPAQPASCRRSSTLRSDSNSRLSSSLPLASFSLGSPVQLLMADRGVFRRHVDTEQFGCEYDFDTPFSPEDRKADNILNSEVYHDGTRWVAPLLRRDHASLERLVFVKGNRHLAGDK</sequence>
<name>A0A6A4W7P2_AMPAM</name>
<dbReference type="OrthoDB" id="6375653at2759"/>
<evidence type="ECO:0000313" key="2">
    <source>
        <dbReference type="EMBL" id="KAF0303777.1"/>
    </source>
</evidence>
<evidence type="ECO:0000313" key="3">
    <source>
        <dbReference type="Proteomes" id="UP000440578"/>
    </source>
</evidence>
<accession>A0A6A4W7P2</accession>
<feature type="compositionally biased region" description="Low complexity" evidence="1">
    <location>
        <begin position="100"/>
        <end position="115"/>
    </location>
</feature>
<organism evidence="2 3">
    <name type="scientific">Amphibalanus amphitrite</name>
    <name type="common">Striped barnacle</name>
    <name type="synonym">Balanus amphitrite</name>
    <dbReference type="NCBI Taxonomy" id="1232801"/>
    <lineage>
        <taxon>Eukaryota</taxon>
        <taxon>Metazoa</taxon>
        <taxon>Ecdysozoa</taxon>
        <taxon>Arthropoda</taxon>
        <taxon>Crustacea</taxon>
        <taxon>Multicrustacea</taxon>
        <taxon>Cirripedia</taxon>
        <taxon>Thoracica</taxon>
        <taxon>Thoracicalcarea</taxon>
        <taxon>Balanomorpha</taxon>
        <taxon>Balanoidea</taxon>
        <taxon>Balanidae</taxon>
        <taxon>Amphibalaninae</taxon>
        <taxon>Amphibalanus</taxon>
    </lineage>
</organism>
<proteinExistence type="predicted"/>
<feature type="region of interest" description="Disordered" evidence="1">
    <location>
        <begin position="78"/>
        <end position="115"/>
    </location>
</feature>